<dbReference type="VEuPathDB" id="FungiDB:JI435_139700"/>
<evidence type="ECO:0000256" key="3">
    <source>
        <dbReference type="ARBA" id="ARBA00022827"/>
    </source>
</evidence>
<dbReference type="GO" id="GO:0016709">
    <property type="term" value="F:oxidoreductase activity, acting on paired donors, with incorporation or reduction of molecular oxygen, NAD(P)H as one donor, and incorporation of one atom of oxygen"/>
    <property type="evidence" value="ECO:0007669"/>
    <property type="project" value="UniProtKB-ARBA"/>
</dbReference>
<dbReference type="PANTHER" id="PTHR43004:SF19">
    <property type="entry name" value="BINDING MONOOXYGENASE, PUTATIVE (JCVI)-RELATED"/>
    <property type="match status" value="1"/>
</dbReference>
<protein>
    <recommendedName>
        <fullName evidence="5">FAD-binding domain-containing protein</fullName>
    </recommendedName>
</protein>
<evidence type="ECO:0000313" key="7">
    <source>
        <dbReference type="Proteomes" id="UP000663193"/>
    </source>
</evidence>
<dbReference type="Gene3D" id="3.50.50.60">
    <property type="entry name" value="FAD/NAD(P)-binding domain"/>
    <property type="match status" value="1"/>
</dbReference>
<keyword evidence="2" id="KW-0285">Flavoprotein</keyword>
<feature type="domain" description="FAD-binding" evidence="5">
    <location>
        <begin position="22"/>
        <end position="378"/>
    </location>
</feature>
<comment type="cofactor">
    <cofactor evidence="1">
        <name>FAD</name>
        <dbReference type="ChEBI" id="CHEBI:57692"/>
    </cofactor>
</comment>
<name>A0A7U2I297_PHANO</name>
<dbReference type="SUPFAM" id="SSF51905">
    <property type="entry name" value="FAD/NAD(P)-binding domain"/>
    <property type="match status" value="1"/>
</dbReference>
<dbReference type="PANTHER" id="PTHR43004">
    <property type="entry name" value="TRK SYSTEM POTASSIUM UPTAKE PROTEIN"/>
    <property type="match status" value="1"/>
</dbReference>
<keyword evidence="7" id="KW-1185">Reference proteome</keyword>
<evidence type="ECO:0000313" key="6">
    <source>
        <dbReference type="EMBL" id="QRC97156.1"/>
    </source>
</evidence>
<proteinExistence type="predicted"/>
<evidence type="ECO:0000256" key="4">
    <source>
        <dbReference type="ARBA" id="ARBA00023002"/>
    </source>
</evidence>
<dbReference type="Pfam" id="PF01494">
    <property type="entry name" value="FAD_binding_3"/>
    <property type="match status" value="1"/>
</dbReference>
<dbReference type="InterPro" id="IPR002938">
    <property type="entry name" value="FAD-bd"/>
</dbReference>
<sequence>MAISGRPSDNSDLGKPVLGEDVDLVIVGAGPTGLLSALLARQLGLSVCILDAKRGPLQVGGADAITARTQQYLEVASNPKGQDSKPLGILDGLLSRGVKCNTSTTYVDGEFTSRQSKWWNSIEHTFYNNLLMIGQPFIERHLASFIDVPTHYSEPALSFSQVASPLGVSVRTEKRTVNARYCLAADGARSFMRNELGIGWTGTKPNMIWAVLDCWIETTFPIAREIVTLQVDGESRVAWIPRERGMQRFYVLLEGEITQLKTEASIRRHMAPHAVEFTHIEWFSKFEIKERVAEKFLYPTPVGPFILAGDAAHVHSVNGGQGMNTGLSDAFNLVWRLYFILKYNQSPSKHPQLPPRSAESILESYDIERRATANHVIDVAAKLVRSTTAEAKEYVGLIEKNSSFITGMGVQYSNLESPLVRESEKGVWKAGHRAPDLWLHDKKTQDSIRLYQKMTYGRYMFILVQSTKMIKVTRPEFMTMVRLDSLRSMGVGMEREAEKDEGKTTLAKEALGCALIKKGEEYAVLVRPDCYVEFVGEVDEGITYIAQRLPGLLCVGS</sequence>
<dbReference type="InterPro" id="IPR050641">
    <property type="entry name" value="RIFMO-like"/>
</dbReference>
<dbReference type="GO" id="GO:0071949">
    <property type="term" value="F:FAD binding"/>
    <property type="evidence" value="ECO:0007669"/>
    <property type="project" value="InterPro"/>
</dbReference>
<evidence type="ECO:0000256" key="1">
    <source>
        <dbReference type="ARBA" id="ARBA00001974"/>
    </source>
</evidence>
<keyword evidence="3" id="KW-0274">FAD</keyword>
<dbReference type="Proteomes" id="UP000663193">
    <property type="component" value="Chromosome 7"/>
</dbReference>
<organism evidence="6 7">
    <name type="scientific">Phaeosphaeria nodorum (strain SN15 / ATCC MYA-4574 / FGSC 10173)</name>
    <name type="common">Glume blotch fungus</name>
    <name type="synonym">Parastagonospora nodorum</name>
    <dbReference type="NCBI Taxonomy" id="321614"/>
    <lineage>
        <taxon>Eukaryota</taxon>
        <taxon>Fungi</taxon>
        <taxon>Dikarya</taxon>
        <taxon>Ascomycota</taxon>
        <taxon>Pezizomycotina</taxon>
        <taxon>Dothideomycetes</taxon>
        <taxon>Pleosporomycetidae</taxon>
        <taxon>Pleosporales</taxon>
        <taxon>Pleosporineae</taxon>
        <taxon>Phaeosphaeriaceae</taxon>
        <taxon>Parastagonospora</taxon>
    </lineage>
</organism>
<accession>A0A7U2I297</accession>
<dbReference type="Gene3D" id="3.30.9.10">
    <property type="entry name" value="D-Amino Acid Oxidase, subunit A, domain 2"/>
    <property type="match status" value="1"/>
</dbReference>
<dbReference type="EMBL" id="CP069029">
    <property type="protein sequence ID" value="QRC97156.1"/>
    <property type="molecule type" value="Genomic_DNA"/>
</dbReference>
<evidence type="ECO:0000259" key="5">
    <source>
        <dbReference type="Pfam" id="PF01494"/>
    </source>
</evidence>
<dbReference type="InterPro" id="IPR036188">
    <property type="entry name" value="FAD/NAD-bd_sf"/>
</dbReference>
<reference evidence="7" key="1">
    <citation type="journal article" date="2021" name="BMC Genomics">
        <title>Chromosome-level genome assembly and manually-curated proteome of model necrotroph Parastagonospora nodorum Sn15 reveals a genome-wide trove of candidate effector homologs, and redundancy of virulence-related functions within an accessory chromosome.</title>
        <authorList>
            <person name="Bertazzoni S."/>
            <person name="Jones D.A.B."/>
            <person name="Phan H.T."/>
            <person name="Tan K.-C."/>
            <person name="Hane J.K."/>
        </authorList>
    </citation>
    <scope>NUCLEOTIDE SEQUENCE [LARGE SCALE GENOMIC DNA]</scope>
    <source>
        <strain evidence="7">SN15 / ATCC MYA-4574 / FGSC 10173)</strain>
    </source>
</reference>
<dbReference type="PRINTS" id="PR00420">
    <property type="entry name" value="RNGMNOXGNASE"/>
</dbReference>
<dbReference type="OrthoDB" id="10016252at2759"/>
<gene>
    <name evidence="6" type="ORF">JI435_139700</name>
</gene>
<dbReference type="Gene3D" id="3.40.30.120">
    <property type="match status" value="1"/>
</dbReference>
<evidence type="ECO:0000256" key="2">
    <source>
        <dbReference type="ARBA" id="ARBA00022630"/>
    </source>
</evidence>
<dbReference type="AlphaFoldDB" id="A0A7U2I297"/>
<keyword evidence="4" id="KW-0560">Oxidoreductase</keyword>
<dbReference type="SUPFAM" id="SSF54373">
    <property type="entry name" value="FAD-linked reductases, C-terminal domain"/>
    <property type="match status" value="1"/>
</dbReference>